<dbReference type="GO" id="GO:0016780">
    <property type="term" value="F:phosphotransferase activity, for other substituted phosphate groups"/>
    <property type="evidence" value="ECO:0007669"/>
    <property type="project" value="InterPro"/>
</dbReference>
<keyword evidence="6" id="KW-1185">Reference proteome</keyword>
<feature type="transmembrane region" description="Helical" evidence="4">
    <location>
        <begin position="256"/>
        <end position="277"/>
    </location>
</feature>
<feature type="region of interest" description="Disordered" evidence="3">
    <location>
        <begin position="762"/>
        <end position="794"/>
    </location>
</feature>
<dbReference type="InterPro" id="IPR048254">
    <property type="entry name" value="CDP_ALCOHOL_P_TRANSF_CS"/>
</dbReference>
<dbReference type="InterPro" id="IPR000462">
    <property type="entry name" value="CDP-OH_P_trans"/>
</dbReference>
<dbReference type="Proteomes" id="UP000237061">
    <property type="component" value="Unassembled WGS sequence"/>
</dbReference>
<keyword evidence="4" id="KW-1133">Transmembrane helix</keyword>
<feature type="transmembrane region" description="Helical" evidence="4">
    <location>
        <begin position="284"/>
        <end position="314"/>
    </location>
</feature>
<evidence type="ECO:0000256" key="4">
    <source>
        <dbReference type="SAM" id="Phobius"/>
    </source>
</evidence>
<dbReference type="GO" id="GO:0008654">
    <property type="term" value="P:phospholipid biosynthetic process"/>
    <property type="evidence" value="ECO:0007669"/>
    <property type="project" value="InterPro"/>
</dbReference>
<comment type="similarity">
    <text evidence="2">Belongs to the CDP-alcohol phosphatidyltransferase class-I family.</text>
</comment>
<feature type="transmembrane region" description="Helical" evidence="4">
    <location>
        <begin position="334"/>
        <end position="362"/>
    </location>
</feature>
<feature type="compositionally biased region" description="Polar residues" evidence="3">
    <location>
        <begin position="762"/>
        <end position="774"/>
    </location>
</feature>
<keyword evidence="4" id="KW-0472">Membrane</keyword>
<evidence type="ECO:0000256" key="1">
    <source>
        <dbReference type="ARBA" id="ARBA00022679"/>
    </source>
</evidence>
<dbReference type="AlphaFoldDB" id="A0A2S3ZRP6"/>
<dbReference type="Gene3D" id="1.20.120.1760">
    <property type="match status" value="1"/>
</dbReference>
<reference evidence="5 6" key="1">
    <citation type="submission" date="2018-01" db="EMBL/GenBank/DDBJ databases">
        <title>Arthrobacter sp. nov., from glaciers in China.</title>
        <authorList>
            <person name="Liu Q."/>
            <person name="Xin Y.-H."/>
        </authorList>
    </citation>
    <scope>NUCLEOTIDE SEQUENCE [LARGE SCALE GENOMIC DNA]</scope>
    <source>
        <strain evidence="5 6">HLT2-12-2</strain>
    </source>
</reference>
<dbReference type="InterPro" id="IPR043130">
    <property type="entry name" value="CDP-OH_PTrfase_TM_dom"/>
</dbReference>
<feature type="transmembrane region" description="Helical" evidence="4">
    <location>
        <begin position="231"/>
        <end position="250"/>
    </location>
</feature>
<keyword evidence="1 2" id="KW-0808">Transferase</keyword>
<dbReference type="SUPFAM" id="SSF53649">
    <property type="entry name" value="Alkaline phosphatase-like"/>
    <property type="match status" value="1"/>
</dbReference>
<dbReference type="InterPro" id="IPR017850">
    <property type="entry name" value="Alkaline_phosphatase_core_sf"/>
</dbReference>
<dbReference type="PROSITE" id="PS00379">
    <property type="entry name" value="CDP_ALCOHOL_P_TRANSF"/>
    <property type="match status" value="1"/>
</dbReference>
<name>A0A2S3ZRP6_ARTGL</name>
<accession>A0A2S3ZRP6</accession>
<feature type="transmembrane region" description="Helical" evidence="4">
    <location>
        <begin position="80"/>
        <end position="103"/>
    </location>
</feature>
<keyword evidence="4" id="KW-0812">Transmembrane</keyword>
<feature type="transmembrane region" description="Helical" evidence="4">
    <location>
        <begin position="374"/>
        <end position="396"/>
    </location>
</feature>
<proteinExistence type="inferred from homology"/>
<evidence type="ECO:0000313" key="5">
    <source>
        <dbReference type="EMBL" id="POH71784.1"/>
    </source>
</evidence>
<dbReference type="EMBL" id="PPXC01000022">
    <property type="protein sequence ID" value="POH71784.1"/>
    <property type="molecule type" value="Genomic_DNA"/>
</dbReference>
<protein>
    <submittedName>
        <fullName evidence="5">CDP-alcohol phosphatidyltransferase</fullName>
    </submittedName>
</protein>
<dbReference type="Gene3D" id="3.40.720.10">
    <property type="entry name" value="Alkaline Phosphatase, subunit A"/>
    <property type="match status" value="1"/>
</dbReference>
<evidence type="ECO:0000256" key="2">
    <source>
        <dbReference type="RuleBase" id="RU003750"/>
    </source>
</evidence>
<feature type="transmembrane region" description="Helical" evidence="4">
    <location>
        <begin position="192"/>
        <end position="210"/>
    </location>
</feature>
<organism evidence="5 6">
    <name type="scientific">Arthrobacter glacialis</name>
    <dbReference type="NCBI Taxonomy" id="1664"/>
    <lineage>
        <taxon>Bacteria</taxon>
        <taxon>Bacillati</taxon>
        <taxon>Actinomycetota</taxon>
        <taxon>Actinomycetes</taxon>
        <taxon>Micrococcales</taxon>
        <taxon>Micrococcaceae</taxon>
        <taxon>Arthrobacter</taxon>
    </lineage>
</organism>
<evidence type="ECO:0000256" key="3">
    <source>
        <dbReference type="SAM" id="MobiDB-lite"/>
    </source>
</evidence>
<dbReference type="Pfam" id="PF01066">
    <property type="entry name" value="CDP-OH_P_transf"/>
    <property type="match status" value="1"/>
</dbReference>
<comment type="caution">
    <text evidence="5">The sequence shown here is derived from an EMBL/GenBank/DDBJ whole genome shotgun (WGS) entry which is preliminary data.</text>
</comment>
<dbReference type="GO" id="GO:0016020">
    <property type="term" value="C:membrane"/>
    <property type="evidence" value="ECO:0007669"/>
    <property type="project" value="InterPro"/>
</dbReference>
<gene>
    <name evidence="5" type="ORF">CVS27_18970</name>
</gene>
<feature type="transmembrane region" description="Helical" evidence="4">
    <location>
        <begin position="123"/>
        <end position="148"/>
    </location>
</feature>
<sequence>MAGLVSQLALLAVLASSGGLGGLGWGIGVVYAVTVCALLANGITRRGSGGFGPADWITQLRALLTGGAAALVADSFSGDVPVALLIVFAALTILLDATDGWVARRTGTTSALGARFDMEVDAFLIFALSVYVAPLVGVWVLLIGLARYAFVATGCFLPWLRASAQARYWSKVVAVVQGVVLTVAAADVLPHPLAAAALLTALVLLAESFGRESWWLWRHRKEHGGKVVVPSGVRTAAAIVVIWCVLVLPADPTQMTPVAFVSIPAAGLLIVLTALLLPRRWGQAVAVGCGIFLGCLLILKALNMAFVAVFGRAFDPVNDWFYLGPGADVLGDSIGQAGALAVAVAAIALAVAALVLLPLAALRLSRAASHNRRLSARAAAAIGFVWVLLAVTGLQWSPDVPLASTSPVPLVSGQLRQLQLDLADRKDFAAQIILDPLDDGPRDGLLEGLRGKDVMLVFVESYGRSALSDPAISPGVKAALKAGTKELEAAGFSSLSAFLTSPTFGGASWLAHSTLQSGLWVDSQQRYNQLLTTDRMTLSGAFSQAGWRTVFDVPANTLDWPQGQAFYHFDALYDSRNVGYRGPKFSYATMPDQYVLSAFARLELAKQPRTPVMAELDLVSSHTPWTPLPSLVPWGQVGDGSIFNPMAALGPSPESVVSNPELVKTLYGKSIEYSLAALFSFVRNHPDPNLVLIVLGDHQPAAAVSGQGASHDVPISIIAHDKSVLGRISSWGWDEGALPDPSAPVMPMSEFRDSFLTAYSQGASAPVTGSTPTLSPAAVPGDDVVPSPGLPSPE</sequence>
<feature type="transmembrane region" description="Helical" evidence="4">
    <location>
        <begin position="168"/>
        <end position="186"/>
    </location>
</feature>
<evidence type="ECO:0000313" key="6">
    <source>
        <dbReference type="Proteomes" id="UP000237061"/>
    </source>
</evidence>